<sequence length="140" mass="15612">MTAEKSYALLEAIQKSVMPVVIPAGYFCVCVYLREKHRDNFLNNWMGTLNSIITVSLVSGAALFFIILIVNIQANNGYDSLFYGLIGGIVGIIIGLVLTLGTSVRNFFKEKAAFYYSAPVIVALFSILLLINIWYKFIKE</sequence>
<feature type="transmembrane region" description="Helical" evidence="1">
    <location>
        <begin position="45"/>
        <end position="69"/>
    </location>
</feature>
<reference evidence="2" key="1">
    <citation type="submission" date="2021-01" db="EMBL/GenBank/DDBJ databases">
        <title>Description of Breznakiella homolactica.</title>
        <authorList>
            <person name="Song Y."/>
            <person name="Brune A."/>
        </authorList>
    </citation>
    <scope>NUCLEOTIDE SEQUENCE</scope>
    <source>
        <strain evidence="2">RmG30</strain>
    </source>
</reference>
<dbReference type="KEGG" id="bhc:JFL75_04195"/>
<feature type="transmembrane region" description="Helical" evidence="1">
    <location>
        <begin position="113"/>
        <end position="135"/>
    </location>
</feature>
<gene>
    <name evidence="2" type="ORF">JFL75_04195</name>
</gene>
<dbReference type="RefSeq" id="WP_215627431.1">
    <property type="nucleotide sequence ID" value="NZ_CP067089.2"/>
</dbReference>
<evidence type="ECO:0000313" key="3">
    <source>
        <dbReference type="Proteomes" id="UP000595917"/>
    </source>
</evidence>
<dbReference type="Proteomes" id="UP000595917">
    <property type="component" value="Chromosome"/>
</dbReference>
<keyword evidence="1" id="KW-0812">Transmembrane</keyword>
<keyword evidence="1" id="KW-0472">Membrane</keyword>
<dbReference type="EMBL" id="CP067089">
    <property type="protein sequence ID" value="QQO10127.1"/>
    <property type="molecule type" value="Genomic_DNA"/>
</dbReference>
<accession>A0A7T8BB30</accession>
<protein>
    <submittedName>
        <fullName evidence="2">Uncharacterized protein</fullName>
    </submittedName>
</protein>
<dbReference type="AlphaFoldDB" id="A0A7T8BB30"/>
<feature type="transmembrane region" description="Helical" evidence="1">
    <location>
        <begin position="81"/>
        <end position="101"/>
    </location>
</feature>
<evidence type="ECO:0000256" key="1">
    <source>
        <dbReference type="SAM" id="Phobius"/>
    </source>
</evidence>
<keyword evidence="3" id="KW-1185">Reference proteome</keyword>
<organism evidence="2 3">
    <name type="scientific">Breznakiella homolactica</name>
    <dbReference type="NCBI Taxonomy" id="2798577"/>
    <lineage>
        <taxon>Bacteria</taxon>
        <taxon>Pseudomonadati</taxon>
        <taxon>Spirochaetota</taxon>
        <taxon>Spirochaetia</taxon>
        <taxon>Spirochaetales</taxon>
        <taxon>Breznakiellaceae</taxon>
        <taxon>Breznakiella</taxon>
    </lineage>
</organism>
<proteinExistence type="predicted"/>
<evidence type="ECO:0000313" key="2">
    <source>
        <dbReference type="EMBL" id="QQO10127.1"/>
    </source>
</evidence>
<keyword evidence="1" id="KW-1133">Transmembrane helix</keyword>
<name>A0A7T8BB30_9SPIR</name>